<dbReference type="InterPro" id="IPR013830">
    <property type="entry name" value="SGNH_hydro"/>
</dbReference>
<dbReference type="AlphaFoldDB" id="A0A949PL10"/>
<evidence type="ECO:0000256" key="1">
    <source>
        <dbReference type="SAM" id="SignalP"/>
    </source>
</evidence>
<name>A0A949PL10_9HYPH</name>
<dbReference type="Pfam" id="PF13472">
    <property type="entry name" value="Lipase_GDSL_2"/>
    <property type="match status" value="1"/>
</dbReference>
<evidence type="ECO:0000313" key="3">
    <source>
        <dbReference type="EMBL" id="MBV2142249.1"/>
    </source>
</evidence>
<protein>
    <submittedName>
        <fullName evidence="3">Arylesterase</fullName>
    </submittedName>
</protein>
<dbReference type="PANTHER" id="PTHR30383">
    <property type="entry name" value="THIOESTERASE 1/PROTEASE 1/LYSOPHOSPHOLIPASE L1"/>
    <property type="match status" value="1"/>
</dbReference>
<evidence type="ECO:0000313" key="4">
    <source>
        <dbReference type="Proteomes" id="UP000752297"/>
    </source>
</evidence>
<organism evidence="3 4">
    <name type="scientific">Falsochrobactrum tianjinense</name>
    <dbReference type="NCBI Taxonomy" id="2706015"/>
    <lineage>
        <taxon>Bacteria</taxon>
        <taxon>Pseudomonadati</taxon>
        <taxon>Pseudomonadota</taxon>
        <taxon>Alphaproteobacteria</taxon>
        <taxon>Hyphomicrobiales</taxon>
        <taxon>Brucellaceae</taxon>
        <taxon>Falsochrobactrum</taxon>
    </lineage>
</organism>
<dbReference type="InterPro" id="IPR051532">
    <property type="entry name" value="Ester_Hydrolysis_Enzymes"/>
</dbReference>
<feature type="signal peptide" evidence="1">
    <location>
        <begin position="1"/>
        <end position="32"/>
    </location>
</feature>
<dbReference type="EMBL" id="JAHRVA010000001">
    <property type="protein sequence ID" value="MBV2142249.1"/>
    <property type="molecule type" value="Genomic_DNA"/>
</dbReference>
<comment type="caution">
    <text evidence="3">The sequence shown here is derived from an EMBL/GenBank/DDBJ whole genome shotgun (WGS) entry which is preliminary data.</text>
</comment>
<keyword evidence="1" id="KW-0732">Signal</keyword>
<feature type="chain" id="PRO_5036692216" evidence="1">
    <location>
        <begin position="33"/>
        <end position="239"/>
    </location>
</feature>
<evidence type="ECO:0000259" key="2">
    <source>
        <dbReference type="Pfam" id="PF13472"/>
    </source>
</evidence>
<dbReference type="CDD" id="cd01822">
    <property type="entry name" value="Lysophospholipase_L1_like"/>
    <property type="match status" value="1"/>
</dbReference>
<dbReference type="RefSeq" id="WP_217676265.1">
    <property type="nucleotide sequence ID" value="NZ_JAHRVA010000001.1"/>
</dbReference>
<sequence>MRFKLSTPKPTLLHLLSLSLFVLFVAAAGARAEDPTGLEDALPTEQLSQMKIVGFGDSLMAGYLLPANAAFPQQLEKALNDKGYEVSVENAGVSGDTTTGGLSRLDWSIPDGTDLVILELGANDALRGISPDITEKNLDTMLARLKERGIAVILAGMLAPPNMGQDYANRFNPVYPELAQKHGVPFYPFFLEGVATHKGLLLEDGMHPNEKGVETIVSNFMPTIEKSLKQVQNKGTSGG</sequence>
<gene>
    <name evidence="3" type="ORF">KUG47_01905</name>
</gene>
<feature type="domain" description="SGNH hydrolase-type esterase" evidence="2">
    <location>
        <begin position="55"/>
        <end position="212"/>
    </location>
</feature>
<keyword evidence="4" id="KW-1185">Reference proteome</keyword>
<accession>A0A949PL10</accession>
<dbReference type="Proteomes" id="UP000752297">
    <property type="component" value="Unassembled WGS sequence"/>
</dbReference>
<dbReference type="PANTHER" id="PTHR30383:SF24">
    <property type="entry name" value="THIOESTERASE 1_PROTEASE 1_LYSOPHOSPHOLIPASE L1"/>
    <property type="match status" value="1"/>
</dbReference>
<reference evidence="3 4" key="1">
    <citation type="submission" date="2021-06" db="EMBL/GenBank/DDBJ databases">
        <title>Falsochrobactrum tianjin sp.nov., a new petroleum-degrading bacteria isolated from oily soils.</title>
        <authorList>
            <person name="Chen G."/>
            <person name="Chen H."/>
            <person name="Tian J."/>
            <person name="Qing J."/>
            <person name="Zhong L."/>
            <person name="Ma W."/>
            <person name="Song Y."/>
            <person name="Cui X."/>
            <person name="Yan B."/>
        </authorList>
    </citation>
    <scope>NUCLEOTIDE SEQUENCE [LARGE SCALE GENOMIC DNA]</scope>
    <source>
        <strain evidence="3 4">TDYN1</strain>
    </source>
</reference>
<dbReference type="GO" id="GO:0004622">
    <property type="term" value="F:phosphatidylcholine lysophospholipase activity"/>
    <property type="evidence" value="ECO:0007669"/>
    <property type="project" value="TreeGrafter"/>
</dbReference>
<proteinExistence type="predicted"/>